<gene>
    <name evidence="1" type="ORF">ESCO_003841</name>
</gene>
<comment type="caution">
    <text evidence="1">The sequence shown here is derived from an EMBL/GenBank/DDBJ whole genome shotgun (WGS) entry which is preliminary data.</text>
</comment>
<dbReference type="AlphaFoldDB" id="A0A0M9VXD5"/>
<name>A0A0M9VXD5_ESCWE</name>
<dbReference type="EMBL" id="LGSR01000002">
    <property type="protein sequence ID" value="KOS23092.1"/>
    <property type="molecule type" value="Genomic_DNA"/>
</dbReference>
<dbReference type="OrthoDB" id="5142910at2759"/>
<evidence type="ECO:0000313" key="1">
    <source>
        <dbReference type="EMBL" id="KOS23092.1"/>
    </source>
</evidence>
<keyword evidence="2" id="KW-1185">Reference proteome</keyword>
<protein>
    <submittedName>
        <fullName evidence="1">Uncharacterized protein</fullName>
    </submittedName>
</protein>
<proteinExistence type="predicted"/>
<dbReference type="Proteomes" id="UP000053831">
    <property type="component" value="Unassembled WGS sequence"/>
</dbReference>
<accession>A0A0M9VXD5</accession>
<evidence type="ECO:0000313" key="2">
    <source>
        <dbReference type="Proteomes" id="UP000053831"/>
    </source>
</evidence>
<sequence>MLLTDHDALRKINQVTVKLLDQYEADVARGCGAGTYARFYAERIHSVRRDFWAAELTQARDRSHFVLSEA</sequence>
<reference evidence="1 2" key="1">
    <citation type="submission" date="2015-07" db="EMBL/GenBank/DDBJ databases">
        <title>The genome of the fungus Escovopsis weberi, a specialized disease agent of ant agriculture.</title>
        <authorList>
            <person name="de Man T.J."/>
            <person name="Stajich J.E."/>
            <person name="Kubicek C.P."/>
            <person name="Chenthamara K."/>
            <person name="Atanasova L."/>
            <person name="Druzhinina I.S."/>
            <person name="Birnbaum S."/>
            <person name="Barribeau S.M."/>
            <person name="Teiling C."/>
            <person name="Suen G."/>
            <person name="Currie C."/>
            <person name="Gerardo N.M."/>
        </authorList>
    </citation>
    <scope>NUCLEOTIDE SEQUENCE [LARGE SCALE GENOMIC DNA]</scope>
</reference>
<organism evidence="1 2">
    <name type="scientific">Escovopsis weberi</name>
    <dbReference type="NCBI Taxonomy" id="150374"/>
    <lineage>
        <taxon>Eukaryota</taxon>
        <taxon>Fungi</taxon>
        <taxon>Dikarya</taxon>
        <taxon>Ascomycota</taxon>
        <taxon>Pezizomycotina</taxon>
        <taxon>Sordariomycetes</taxon>
        <taxon>Hypocreomycetidae</taxon>
        <taxon>Hypocreales</taxon>
        <taxon>Hypocreaceae</taxon>
        <taxon>Escovopsis</taxon>
    </lineage>
</organism>